<keyword evidence="5" id="KW-1015">Disulfide bond</keyword>
<dbReference type="GO" id="GO:0005576">
    <property type="term" value="C:extracellular region"/>
    <property type="evidence" value="ECO:0007669"/>
    <property type="project" value="UniProtKB-SubCell"/>
</dbReference>
<evidence type="ECO:0000313" key="8">
    <source>
        <dbReference type="EMBL" id="BAQ19190.1"/>
    </source>
</evidence>
<dbReference type="Pfam" id="PF03045">
    <property type="entry name" value="DAN"/>
    <property type="match status" value="1"/>
</dbReference>
<proteinExistence type="inferred from homology"/>
<dbReference type="Gene3D" id="2.10.90.10">
    <property type="entry name" value="Cystine-knot cytokines"/>
    <property type="match status" value="1"/>
</dbReference>
<protein>
    <submittedName>
        <fullName evidence="8">Cerberus-like 2a protein</fullName>
    </submittedName>
</protein>
<feature type="domain" description="DAN" evidence="7">
    <location>
        <begin position="47"/>
        <end position="142"/>
    </location>
</feature>
<dbReference type="PANTHER" id="PTHR15273">
    <property type="entry name" value="DAN DOMAIN FAMILY MEMBER 5"/>
    <property type="match status" value="1"/>
</dbReference>
<evidence type="ECO:0000256" key="1">
    <source>
        <dbReference type="ARBA" id="ARBA00004613"/>
    </source>
</evidence>
<evidence type="ECO:0000256" key="5">
    <source>
        <dbReference type="ARBA" id="ARBA00023157"/>
    </source>
</evidence>
<evidence type="ECO:0000256" key="4">
    <source>
        <dbReference type="ARBA" id="ARBA00022729"/>
    </source>
</evidence>
<dbReference type="PANTHER" id="PTHR15273:SF8">
    <property type="entry name" value="CERBERUS"/>
    <property type="match status" value="1"/>
</dbReference>
<dbReference type="InterPro" id="IPR004133">
    <property type="entry name" value="DAN_dom"/>
</dbReference>
<dbReference type="InterPro" id="IPR016860">
    <property type="entry name" value="Cerberus"/>
</dbReference>
<accession>A0A0B6VJK1</accession>
<evidence type="ECO:0000256" key="6">
    <source>
        <dbReference type="SAM" id="SignalP"/>
    </source>
</evidence>
<evidence type="ECO:0000256" key="2">
    <source>
        <dbReference type="ARBA" id="ARBA00007872"/>
    </source>
</evidence>
<evidence type="ECO:0000259" key="7">
    <source>
        <dbReference type="Pfam" id="PF03045"/>
    </source>
</evidence>
<reference evidence="8" key="1">
    <citation type="submission" date="2013-06" db="EMBL/GenBank/DDBJ databases">
        <title>Nodal signalling determines biradial asymmetry in Hydra.</title>
        <authorList>
            <person name="Watanabe H."/>
            <person name="Schmidt H."/>
            <person name="Kuhn A."/>
            <person name="Oezbek S."/>
            <person name="Hobmayer B."/>
            <person name="Holstein T.W."/>
        </authorList>
    </citation>
    <scope>NUCLEOTIDE SEQUENCE</scope>
</reference>
<name>A0A0B6VJK1_HYDVU</name>
<keyword evidence="4 6" id="KW-0732">Signal</keyword>
<dbReference type="OrthoDB" id="9950584at2759"/>
<feature type="signal peptide" evidence="6">
    <location>
        <begin position="1"/>
        <end position="19"/>
    </location>
</feature>
<dbReference type="AlphaFoldDB" id="A0A0B6VJK1"/>
<comment type="subcellular location">
    <subcellularLocation>
        <location evidence="1">Secreted</location>
    </subcellularLocation>
</comment>
<gene>
    <name evidence="8" type="primary">HmaCerberus-like 2a</name>
</gene>
<feature type="non-terminal residue" evidence="8">
    <location>
        <position position="1"/>
    </location>
</feature>
<sequence length="143" mass="16460">MQISLFILLFCFWVQICCNDQNDIRQLGYIASEISRSGVVTIKQQSIINNLMKDNRKKCHAIPFIEYVEHENCDKVSTQNLLCFGSCFVKSNHFINKKISLENMFGSCKPIKRFSRVLYLNCSNTNKKTFITHNITSSCSCAN</sequence>
<dbReference type="EMBL" id="AB823962">
    <property type="protein sequence ID" value="BAQ19190.1"/>
    <property type="molecule type" value="Genomic_DNA"/>
</dbReference>
<evidence type="ECO:0000256" key="3">
    <source>
        <dbReference type="ARBA" id="ARBA00022525"/>
    </source>
</evidence>
<keyword evidence="3" id="KW-0964">Secreted</keyword>
<comment type="similarity">
    <text evidence="2">Belongs to the DAN family.</text>
</comment>
<feature type="chain" id="PRO_5002122855" evidence="6">
    <location>
        <begin position="20"/>
        <end position="143"/>
    </location>
</feature>
<dbReference type="InterPro" id="IPR029034">
    <property type="entry name" value="Cystine-knot_cytokine"/>
</dbReference>
<organism evidence="8">
    <name type="scientific">Hydra vulgaris</name>
    <name type="common">Hydra</name>
    <name type="synonym">Hydra attenuata</name>
    <dbReference type="NCBI Taxonomy" id="6087"/>
    <lineage>
        <taxon>Eukaryota</taxon>
        <taxon>Metazoa</taxon>
        <taxon>Cnidaria</taxon>
        <taxon>Hydrozoa</taxon>
        <taxon>Hydroidolina</taxon>
        <taxon>Anthoathecata</taxon>
        <taxon>Aplanulata</taxon>
        <taxon>Hydridae</taxon>
        <taxon>Hydra</taxon>
    </lineage>
</organism>